<reference evidence="3 4" key="1">
    <citation type="journal article" date="2015" name="PLoS Negl. Trop. Dis.">
        <title>Haemophilus ducreyi Cutaneous Ulcer Strains Are Nearly Identical to Class I Genital Ulcer Strains.</title>
        <authorList>
            <person name="Gangaiah D."/>
            <person name="Webb K.M."/>
            <person name="Humphreys T.L."/>
            <person name="Fortney K.R."/>
            <person name="Toh E."/>
            <person name="Tai A."/>
            <person name="Katz S.S."/>
            <person name="Pillay A."/>
            <person name="Chen C.Y."/>
            <person name="Roberts S.A."/>
            <person name="Munson R.S.Jr."/>
            <person name="Spinola S.M."/>
        </authorList>
    </citation>
    <scope>NUCLEOTIDE SEQUENCE [LARGE SCALE GENOMIC DNA]</scope>
    <source>
        <strain evidence="4">CLU2</strain>
    </source>
</reference>
<dbReference type="Gene3D" id="1.10.150.20">
    <property type="entry name" value="5' to 3' exonuclease, C-terminal subdomain"/>
    <property type="match status" value="1"/>
</dbReference>
<dbReference type="InterPro" id="IPR007076">
    <property type="entry name" value="TfoX_N"/>
</dbReference>
<accession>A0AAC8UDM7</accession>
<dbReference type="Proteomes" id="UP000060132">
    <property type="component" value="Chromosome"/>
</dbReference>
<dbReference type="RefSeq" id="WP_010945723.1">
    <property type="nucleotide sequence ID" value="NZ_CP011218.1"/>
</dbReference>
<dbReference type="OMA" id="HWKLIQE"/>
<evidence type="ECO:0000259" key="1">
    <source>
        <dbReference type="Pfam" id="PF04993"/>
    </source>
</evidence>
<dbReference type="SUPFAM" id="SSF159894">
    <property type="entry name" value="YgaC/TfoX-N like"/>
    <property type="match status" value="1"/>
</dbReference>
<evidence type="ECO:0000313" key="3">
    <source>
        <dbReference type="EMBL" id="AKO32986.1"/>
    </source>
</evidence>
<dbReference type="GO" id="GO:0030420">
    <property type="term" value="P:establishment of competence for transformation"/>
    <property type="evidence" value="ECO:0007669"/>
    <property type="project" value="InterPro"/>
</dbReference>
<organism evidence="3 4">
    <name type="scientific">Haemophilus ducreyi</name>
    <dbReference type="NCBI Taxonomy" id="730"/>
    <lineage>
        <taxon>Bacteria</taxon>
        <taxon>Pseudomonadati</taxon>
        <taxon>Pseudomonadota</taxon>
        <taxon>Gammaproteobacteria</taxon>
        <taxon>Pasteurellales</taxon>
        <taxon>Pasteurellaceae</taxon>
        <taxon>Haemophilus</taxon>
    </lineage>
</organism>
<evidence type="ECO:0000313" key="4">
    <source>
        <dbReference type="Proteomes" id="UP000060132"/>
    </source>
</evidence>
<dbReference type="EMBL" id="CP011219">
    <property type="protein sequence ID" value="AKO32986.1"/>
    <property type="molecule type" value="Genomic_DNA"/>
</dbReference>
<gene>
    <name evidence="3" type="ORF">RZ57_07765</name>
</gene>
<dbReference type="PIRSF" id="PIRSF028788">
    <property type="entry name" value="TfoX_Sxy"/>
    <property type="match status" value="1"/>
</dbReference>
<protein>
    <submittedName>
        <fullName evidence="3">DNA transformation protein</fullName>
    </submittedName>
</protein>
<feature type="domain" description="TfoX C-terminal" evidence="2">
    <location>
        <begin position="117"/>
        <end position="195"/>
    </location>
</feature>
<proteinExistence type="predicted"/>
<dbReference type="InterPro" id="IPR007077">
    <property type="entry name" value="TfoX_C"/>
</dbReference>
<evidence type="ECO:0000259" key="2">
    <source>
        <dbReference type="Pfam" id="PF04994"/>
    </source>
</evidence>
<feature type="domain" description="TfoX N-terminal" evidence="1">
    <location>
        <begin position="14"/>
        <end position="103"/>
    </location>
</feature>
<name>A0AAC8UDM7_HAEDC</name>
<dbReference type="PANTHER" id="PTHR36121:SF1">
    <property type="entry name" value="PROTEIN SXY"/>
    <property type="match status" value="1"/>
</dbReference>
<dbReference type="PANTHER" id="PTHR36121">
    <property type="entry name" value="PROTEIN SXY"/>
    <property type="match status" value="1"/>
</dbReference>
<sequence length="211" mass="25231">MKNIEKELENLRTIFRSIGLIKFKPYFSYMGLFKDDTMFGLYKEKCLYLRKSDQYLQEIKDTIPIHFLSDHKISRQSKIFYLVPQHIIENISSYSHWITSSISEYQRLRSKIRTENQTKIRILLNMNINIERLLARVNINTVDEFKQVGETKAFVRLIQQGFEVNQLLLFKLYGALQHKYIYMLSLEEKKRLLEQADSALYDAGLRKRFTV</sequence>
<dbReference type="AlphaFoldDB" id="A0AAC8UDM7"/>
<dbReference type="Gene3D" id="3.30.1460.30">
    <property type="entry name" value="YgaC/TfoX-N like chaperone"/>
    <property type="match status" value="1"/>
</dbReference>
<dbReference type="Pfam" id="PF04994">
    <property type="entry name" value="TfoX_C"/>
    <property type="match status" value="1"/>
</dbReference>
<dbReference type="InterPro" id="IPR026256">
    <property type="entry name" value="TfoX-like_gammaprotbact"/>
</dbReference>
<dbReference type="InterPro" id="IPR047525">
    <property type="entry name" value="TfoX-like"/>
</dbReference>
<dbReference type="Pfam" id="PF04993">
    <property type="entry name" value="TfoX_N"/>
    <property type="match status" value="1"/>
</dbReference>